<accession>A0A8B3LYY0</accession>
<protein>
    <submittedName>
        <fullName evidence="1">Transcriptional regulator</fullName>
    </submittedName>
</protein>
<name>A0A8B3LYY0_ECOLX</name>
<dbReference type="AlphaFoldDB" id="A0A8B3LYY0"/>
<comment type="caution">
    <text evidence="1">The sequence shown here is derived from an EMBL/GenBank/DDBJ whole genome shotgun (WGS) entry which is preliminary data.</text>
</comment>
<evidence type="ECO:0000313" key="2">
    <source>
        <dbReference type="Proteomes" id="UP000288459"/>
    </source>
</evidence>
<feature type="non-terminal residue" evidence="1">
    <location>
        <position position="28"/>
    </location>
</feature>
<reference evidence="1 2" key="1">
    <citation type="submission" date="2017-08" db="EMBL/GenBank/DDBJ databases">
        <title>Sequencing of Escherichia coli CCPM 6219.</title>
        <authorList>
            <person name="Liu S.-L."/>
            <person name="Zhou Y.-J."/>
            <person name="Zhao M.-F."/>
        </authorList>
    </citation>
    <scope>NUCLEOTIDE SEQUENCE [LARGE SCALE GENOMIC DNA]</scope>
    <source>
        <strain evidence="1 2">CCPM 6219</strain>
    </source>
</reference>
<proteinExistence type="predicted"/>
<organism evidence="1 2">
    <name type="scientific">Escherichia coli</name>
    <dbReference type="NCBI Taxonomy" id="562"/>
    <lineage>
        <taxon>Bacteria</taxon>
        <taxon>Pseudomonadati</taxon>
        <taxon>Pseudomonadota</taxon>
        <taxon>Gammaproteobacteria</taxon>
        <taxon>Enterobacterales</taxon>
        <taxon>Enterobacteriaceae</taxon>
        <taxon>Escherichia</taxon>
    </lineage>
</organism>
<gene>
    <name evidence="1" type="ORF">CIG67_20835</name>
</gene>
<sequence>MLIPSKLSRPVRLDHTVVRERLLAKLSG</sequence>
<dbReference type="Proteomes" id="UP000288459">
    <property type="component" value="Unassembled WGS sequence"/>
</dbReference>
<dbReference type="EMBL" id="NPIM01000157">
    <property type="protein sequence ID" value="RVE09394.1"/>
    <property type="molecule type" value="Genomic_DNA"/>
</dbReference>
<evidence type="ECO:0000313" key="1">
    <source>
        <dbReference type="EMBL" id="RVE09394.1"/>
    </source>
</evidence>